<name>A0A449BES8_HAPAX</name>
<evidence type="ECO:0000313" key="3">
    <source>
        <dbReference type="EMBL" id="VEU80963.1"/>
    </source>
</evidence>
<reference evidence="3 4" key="1">
    <citation type="submission" date="2019-01" db="EMBL/GenBank/DDBJ databases">
        <authorList>
            <consortium name="Pathogen Informatics"/>
        </authorList>
    </citation>
    <scope>NUCLEOTIDE SEQUENCE [LARGE SCALE GENOMIC DNA]</scope>
    <source>
        <strain evidence="3 4">NCTC10138</strain>
    </source>
</reference>
<proteinExistence type="predicted"/>
<dbReference type="STRING" id="1278311.GCA_000428705_00043"/>
<dbReference type="CDD" id="cd01125">
    <property type="entry name" value="RepA_RSF1010_like"/>
    <property type="match status" value="1"/>
</dbReference>
<evidence type="ECO:0000313" key="4">
    <source>
        <dbReference type="Proteomes" id="UP000289841"/>
    </source>
</evidence>
<dbReference type="Proteomes" id="UP000289841">
    <property type="component" value="Chromosome"/>
</dbReference>
<dbReference type="SUPFAM" id="SSF52540">
    <property type="entry name" value="P-loop containing nucleoside triphosphate hydrolases"/>
    <property type="match status" value="1"/>
</dbReference>
<dbReference type="AlphaFoldDB" id="A0A449BES8"/>
<dbReference type="InterPro" id="IPR038724">
    <property type="entry name" value="RepA"/>
</dbReference>
<dbReference type="InterPro" id="IPR027417">
    <property type="entry name" value="P-loop_NTPase"/>
</dbReference>
<dbReference type="Gene3D" id="3.40.50.300">
    <property type="entry name" value="P-loop containing nucleotide triphosphate hydrolases"/>
    <property type="match status" value="1"/>
</dbReference>
<evidence type="ECO:0000259" key="2">
    <source>
        <dbReference type="Pfam" id="PF08707"/>
    </source>
</evidence>
<dbReference type="EMBL" id="LR215048">
    <property type="protein sequence ID" value="VEU80963.1"/>
    <property type="molecule type" value="Genomic_DNA"/>
</dbReference>
<evidence type="ECO:0000256" key="1">
    <source>
        <dbReference type="SAM" id="MobiDB-lite"/>
    </source>
</evidence>
<dbReference type="Pfam" id="PF13481">
    <property type="entry name" value="AAA_25"/>
    <property type="match status" value="1"/>
</dbReference>
<dbReference type="KEGG" id="aaxa:NCTC10138_01351"/>
<protein>
    <submittedName>
        <fullName evidence="3">Primase C terminal 2 (PriCT-2)</fullName>
    </submittedName>
</protein>
<feature type="domain" description="Primase C-terminal 2" evidence="2">
    <location>
        <begin position="6"/>
        <end position="75"/>
    </location>
</feature>
<dbReference type="InterPro" id="IPR014819">
    <property type="entry name" value="PriCT_2"/>
</dbReference>
<dbReference type="OrthoDB" id="197534at2"/>
<dbReference type="Pfam" id="PF08707">
    <property type="entry name" value="PriCT_2"/>
    <property type="match status" value="1"/>
</dbReference>
<keyword evidence="4" id="KW-1185">Reference proteome</keyword>
<gene>
    <name evidence="3" type="ORF">NCTC10138_01351</name>
</gene>
<organism evidence="3 4">
    <name type="scientific">Haploplasma axanthum</name>
    <name type="common">Acholeplasma axanthum</name>
    <dbReference type="NCBI Taxonomy" id="29552"/>
    <lineage>
        <taxon>Bacteria</taxon>
        <taxon>Bacillati</taxon>
        <taxon>Mycoplasmatota</taxon>
        <taxon>Mollicutes</taxon>
        <taxon>Acholeplasmatales</taxon>
        <taxon>Acholeplasmataceae</taxon>
        <taxon>Haploplasma</taxon>
    </lineage>
</organism>
<accession>A0A449BES8</accession>
<feature type="region of interest" description="Disordered" evidence="1">
    <location>
        <begin position="587"/>
        <end position="606"/>
    </location>
</feature>
<dbReference type="GO" id="GO:0016817">
    <property type="term" value="F:hydrolase activity, acting on acid anhydrides"/>
    <property type="evidence" value="ECO:0007669"/>
    <property type="project" value="InterPro"/>
</dbReference>
<sequence length="745" mass="84518">MDLLATLKNIDVSKVSYHDWISVGMALKAEGYDVSVWDEWSKNDTRYKPGECDRKWGSFGGSSEPVAGGTIVKLAKDYGWIHPVDLKDGFLEWDDIIEYDGAGAIYEPSVEMKPTEQLIKYLETLFKDDEFVGYVTSDVWQDSTGKWMPSKGQFDRTAKELITQLKKNPEDMGAVLGDVKEDCGGWIRFNPVDGGGVKNDNITRFTYALVESDDIPISEQDAIYRKLELPIACLVHSGSRSLHAIVKVDAKDADEYRKRVDYLYDFLDKSGLKVDRANRNPSRLSRIPGVQRKGVIQTLVDTNIGRRNWNEWLDFAEGIVDEMPSLIYLDEALANPPKLPEVLIDGIVRVGHKMLISGSSKAGKSFLLMQLAIALSEGLKWLGFKCKKSKVLYVNLEIDGASCINRFAEIYKALKLKPKYSHDIVIWNLRGRAMPLDKLVPRLIRKVQNQGYDAIIIDPIYKVITGDENNASEMGAFSNQFDKICNETGCAAIYCHHHSKGAQGFKKAMDRASGSGVFARDPDAQLDMIQLETSDEFMAVNADVLSSTAWRLESSLREFKNINPVNFWFEYPIHRVDEKGILTKHFAEGDPKGNLEKSGKRKQTPELRKEEFDTAFDLNKLEDGTCEATVLAEYLDISDRTVRARVKEFSDEYQTEKGIITRKQDLAEREKWCLPAQKHYLWQKGKNSYLPAGRKTGRKGLYIVVANNSWRIVCRIGLIARPIPNKCLIRQHILSTKRIIKKRRK</sequence>